<accession>A0A235FD77</accession>
<evidence type="ECO:0000256" key="2">
    <source>
        <dbReference type="ARBA" id="ARBA00022475"/>
    </source>
</evidence>
<dbReference type="AlphaFoldDB" id="A0A235FD77"/>
<evidence type="ECO:0000256" key="6">
    <source>
        <dbReference type="SAM" id="Phobius"/>
    </source>
</evidence>
<dbReference type="InterPro" id="IPR001123">
    <property type="entry name" value="LeuE-type"/>
</dbReference>
<dbReference type="OrthoDB" id="7874789at2"/>
<evidence type="ECO:0000256" key="3">
    <source>
        <dbReference type="ARBA" id="ARBA00022692"/>
    </source>
</evidence>
<feature type="transmembrane region" description="Helical" evidence="6">
    <location>
        <begin position="108"/>
        <end position="131"/>
    </location>
</feature>
<evidence type="ECO:0000313" key="7">
    <source>
        <dbReference type="EMBL" id="OYD59251.1"/>
    </source>
</evidence>
<comment type="subcellular location">
    <subcellularLocation>
        <location evidence="1">Cell membrane</location>
        <topology evidence="1">Multi-pass membrane protein</topology>
    </subcellularLocation>
</comment>
<evidence type="ECO:0000256" key="5">
    <source>
        <dbReference type="ARBA" id="ARBA00023136"/>
    </source>
</evidence>
<dbReference type="EMBL" id="NOII01000001">
    <property type="protein sequence ID" value="OYD59251.1"/>
    <property type="molecule type" value="Genomic_DNA"/>
</dbReference>
<organism evidence="7 8">
    <name type="scientific">Fictibacillus aquaticus</name>
    <dbReference type="NCBI Taxonomy" id="2021314"/>
    <lineage>
        <taxon>Bacteria</taxon>
        <taxon>Bacillati</taxon>
        <taxon>Bacillota</taxon>
        <taxon>Bacilli</taxon>
        <taxon>Bacillales</taxon>
        <taxon>Fictibacillaceae</taxon>
        <taxon>Fictibacillus</taxon>
    </lineage>
</organism>
<name>A0A235FD77_9BACL</name>
<dbReference type="Proteomes" id="UP000215059">
    <property type="component" value="Unassembled WGS sequence"/>
</dbReference>
<protein>
    <recommendedName>
        <fullName evidence="9">Amino acid transporter</fullName>
    </recommendedName>
</protein>
<keyword evidence="4 6" id="KW-1133">Transmembrane helix</keyword>
<dbReference type="PANTHER" id="PTHR38825:SF2">
    <property type="entry name" value="LYSINE TRANSPORTER LYSE"/>
    <property type="match status" value="1"/>
</dbReference>
<dbReference type="RefSeq" id="WP_094251212.1">
    <property type="nucleotide sequence ID" value="NZ_JBHLXL010000001.1"/>
</dbReference>
<evidence type="ECO:0008006" key="9">
    <source>
        <dbReference type="Google" id="ProtNLM"/>
    </source>
</evidence>
<comment type="caution">
    <text evidence="7">The sequence shown here is derived from an EMBL/GenBank/DDBJ whole genome shotgun (WGS) entry which is preliminary data.</text>
</comment>
<keyword evidence="2" id="KW-1003">Cell membrane</keyword>
<proteinExistence type="predicted"/>
<feature type="transmembrane region" description="Helical" evidence="6">
    <location>
        <begin position="151"/>
        <end position="174"/>
    </location>
</feature>
<keyword evidence="3 6" id="KW-0812">Transmembrane</keyword>
<dbReference type="GO" id="GO:0005886">
    <property type="term" value="C:plasma membrane"/>
    <property type="evidence" value="ECO:0007669"/>
    <property type="project" value="UniProtKB-SubCell"/>
</dbReference>
<feature type="transmembrane region" description="Helical" evidence="6">
    <location>
        <begin position="69"/>
        <end position="88"/>
    </location>
</feature>
<evidence type="ECO:0000313" key="8">
    <source>
        <dbReference type="Proteomes" id="UP000215059"/>
    </source>
</evidence>
<feature type="transmembrane region" description="Helical" evidence="6">
    <location>
        <begin position="45"/>
        <end position="63"/>
    </location>
</feature>
<keyword evidence="8" id="KW-1185">Reference proteome</keyword>
<feature type="transmembrane region" description="Helical" evidence="6">
    <location>
        <begin position="186"/>
        <end position="207"/>
    </location>
</feature>
<evidence type="ECO:0000256" key="1">
    <source>
        <dbReference type="ARBA" id="ARBA00004651"/>
    </source>
</evidence>
<reference evidence="7 8" key="1">
    <citation type="submission" date="2017-07" db="EMBL/GenBank/DDBJ databases">
        <title>Fictibacillus sp. nov. GDSW-R2A3 Genome sequencing and assembly.</title>
        <authorList>
            <person name="Mayilraj S."/>
        </authorList>
    </citation>
    <scope>NUCLEOTIDE SEQUENCE [LARGE SCALE GENOMIC DNA]</scope>
    <source>
        <strain evidence="7 8">GDSW-R2A3</strain>
    </source>
</reference>
<keyword evidence="5 6" id="KW-0472">Membrane</keyword>
<dbReference type="PANTHER" id="PTHR38825">
    <property type="entry name" value="LYSINE EXPORTER PROTEIN (LYSE/YGGA)"/>
    <property type="match status" value="1"/>
</dbReference>
<feature type="transmembrane region" description="Helical" evidence="6">
    <location>
        <begin position="6"/>
        <end position="24"/>
    </location>
</feature>
<evidence type="ECO:0000256" key="4">
    <source>
        <dbReference type="ARBA" id="ARBA00022989"/>
    </source>
</evidence>
<sequence>MHTFWLFFEFIVLGISLAAPIGPVKLEMIRQGMAHGFKNAFHTGLGAMSMDLIYMTIIFWGLSPYFSSSFFQHTIAVIGSMLLFKLGWSSLKHAFTHKDSNETKEKTFLTTPFLTGISLAVANPFILVFWFSVYGTALQKLPDFWPMGGQYVFSLAIFVGIFLWNLNLSFALHFFKPFIKSRALKLTSFFSGGLLLYYSFIFLSSIWK</sequence>
<dbReference type="Pfam" id="PF01810">
    <property type="entry name" value="LysE"/>
    <property type="match status" value="1"/>
</dbReference>
<gene>
    <name evidence="7" type="ORF">CGZ90_04960</name>
</gene>
<dbReference type="GO" id="GO:0006865">
    <property type="term" value="P:amino acid transport"/>
    <property type="evidence" value="ECO:0007669"/>
    <property type="project" value="InterPro"/>
</dbReference>